<dbReference type="PANTHER" id="PTHR43048:SF3">
    <property type="entry name" value="METHYLMALONYL-COA EPIMERASE, MITOCHONDRIAL"/>
    <property type="match status" value="1"/>
</dbReference>
<evidence type="ECO:0000313" key="3">
    <source>
        <dbReference type="EMBL" id="MZQ81088.1"/>
    </source>
</evidence>
<reference evidence="3 4" key="1">
    <citation type="submission" date="2019-12" db="EMBL/GenBank/DDBJ databases">
        <title>Paenibacillus sp. nov. sp. isolated from soil.</title>
        <authorList>
            <person name="Kim J."/>
            <person name="Jeong S.E."/>
            <person name="Jung H.S."/>
            <person name="Jeon C.O."/>
        </authorList>
    </citation>
    <scope>NUCLEOTIDE SEQUENCE [LARGE SCALE GENOMIC DNA]</scope>
    <source>
        <strain evidence="3 4">5J-6</strain>
    </source>
</reference>
<evidence type="ECO:0000259" key="2">
    <source>
        <dbReference type="PROSITE" id="PS51819"/>
    </source>
</evidence>
<dbReference type="AlphaFoldDB" id="A0A6L8USL2"/>
<dbReference type="Gene3D" id="3.10.180.10">
    <property type="entry name" value="2,3-Dihydroxybiphenyl 1,2-Dioxygenase, domain 1"/>
    <property type="match status" value="1"/>
</dbReference>
<dbReference type="SUPFAM" id="SSF54593">
    <property type="entry name" value="Glyoxalase/Bleomycin resistance protein/Dihydroxybiphenyl dioxygenase"/>
    <property type="match status" value="1"/>
</dbReference>
<keyword evidence="1" id="KW-0479">Metal-binding</keyword>
<accession>A0A6L8USL2</accession>
<name>A0A6L8USL2_9BACL</name>
<dbReference type="GO" id="GO:0046872">
    <property type="term" value="F:metal ion binding"/>
    <property type="evidence" value="ECO:0007669"/>
    <property type="project" value="UniProtKB-KW"/>
</dbReference>
<dbReference type="Proteomes" id="UP000481087">
    <property type="component" value="Unassembled WGS sequence"/>
</dbReference>
<feature type="domain" description="VOC" evidence="2">
    <location>
        <begin position="3"/>
        <end position="123"/>
    </location>
</feature>
<dbReference type="PANTHER" id="PTHR43048">
    <property type="entry name" value="METHYLMALONYL-COA EPIMERASE"/>
    <property type="match status" value="1"/>
</dbReference>
<proteinExistence type="predicted"/>
<dbReference type="RefSeq" id="WP_161405399.1">
    <property type="nucleotide sequence ID" value="NZ_WTUZ01000007.1"/>
</dbReference>
<dbReference type="GO" id="GO:0046491">
    <property type="term" value="P:L-methylmalonyl-CoA metabolic process"/>
    <property type="evidence" value="ECO:0007669"/>
    <property type="project" value="TreeGrafter"/>
</dbReference>
<gene>
    <name evidence="3" type="ORF">GQF01_02930</name>
</gene>
<dbReference type="InterPro" id="IPR029068">
    <property type="entry name" value="Glyas_Bleomycin-R_OHBP_Dase"/>
</dbReference>
<comment type="caution">
    <text evidence="3">The sequence shown here is derived from an EMBL/GenBank/DDBJ whole genome shotgun (WGS) entry which is preliminary data.</text>
</comment>
<dbReference type="GO" id="GO:0004493">
    <property type="term" value="F:methylmalonyl-CoA epimerase activity"/>
    <property type="evidence" value="ECO:0007669"/>
    <property type="project" value="TreeGrafter"/>
</dbReference>
<dbReference type="InterPro" id="IPR004360">
    <property type="entry name" value="Glyas_Fos-R_dOase_dom"/>
</dbReference>
<dbReference type="Pfam" id="PF00903">
    <property type="entry name" value="Glyoxalase"/>
    <property type="match status" value="1"/>
</dbReference>
<evidence type="ECO:0000313" key="4">
    <source>
        <dbReference type="Proteomes" id="UP000481087"/>
    </source>
</evidence>
<protein>
    <submittedName>
        <fullName evidence="3">VOC family protein</fullName>
    </submittedName>
</protein>
<dbReference type="InterPro" id="IPR051785">
    <property type="entry name" value="MMCE/EMCE_epimerase"/>
</dbReference>
<organism evidence="3 4">
    <name type="scientific">Paenibacillus silvestris</name>
    <dbReference type="NCBI Taxonomy" id="2606219"/>
    <lineage>
        <taxon>Bacteria</taxon>
        <taxon>Bacillati</taxon>
        <taxon>Bacillota</taxon>
        <taxon>Bacilli</taxon>
        <taxon>Bacillales</taxon>
        <taxon>Paenibacillaceae</taxon>
        <taxon>Paenibacillus</taxon>
    </lineage>
</organism>
<sequence>MKRIDHVGLQVKDIDVSIRFYTEIIGLELKDRVQAYGIEAAFLGYGVENEAELELISGFKDGLPSEGIVHHVALSSSDIQAEWDKLKHNGVEFISQEIAIMPSGIKYFFIYGPEKEWIEFLQRPNK</sequence>
<dbReference type="PROSITE" id="PS51819">
    <property type="entry name" value="VOC"/>
    <property type="match status" value="1"/>
</dbReference>
<dbReference type="EMBL" id="WTUZ01000007">
    <property type="protein sequence ID" value="MZQ81088.1"/>
    <property type="molecule type" value="Genomic_DNA"/>
</dbReference>
<evidence type="ECO:0000256" key="1">
    <source>
        <dbReference type="ARBA" id="ARBA00022723"/>
    </source>
</evidence>
<keyword evidence="4" id="KW-1185">Reference proteome</keyword>
<dbReference type="InterPro" id="IPR037523">
    <property type="entry name" value="VOC_core"/>
</dbReference>